<proteinExistence type="inferred from homology"/>
<evidence type="ECO:0000313" key="11">
    <source>
        <dbReference type="Proteomes" id="UP000315389"/>
    </source>
</evidence>
<dbReference type="Pfam" id="PF01594">
    <property type="entry name" value="AI-2E_transport"/>
    <property type="match status" value="1"/>
</dbReference>
<keyword evidence="5 9" id="KW-0812">Transmembrane</keyword>
<evidence type="ECO:0000256" key="3">
    <source>
        <dbReference type="ARBA" id="ARBA00022448"/>
    </source>
</evidence>
<feature type="transmembrane region" description="Helical" evidence="9">
    <location>
        <begin position="318"/>
        <end position="345"/>
    </location>
</feature>
<feature type="transmembrane region" description="Helical" evidence="9">
    <location>
        <begin position="52"/>
        <end position="74"/>
    </location>
</feature>
<protein>
    <submittedName>
        <fullName evidence="10">Putative PurR-regulated permease PerM</fullName>
    </submittedName>
</protein>
<evidence type="ECO:0000256" key="1">
    <source>
        <dbReference type="ARBA" id="ARBA00004651"/>
    </source>
</evidence>
<sequence length="385" mass="41710">MTQPIPVIPPPRQGSGNSTQPPRWLLKAFIMAVVTVFVALFAWRALGQLSTLGLYLLLAFFLALALEPAVLFMIRHKWKRGAAAGVALGGFLLISLVIIALFGQLLVQQIIEFTKQAPDIWNGLRDTLEARFNVKIPENNDLISQAMERFGDSFTSGAVAIGSGVVSTLFATMSILLVTYYLLAAGPKLRRTVCGFLPQDQQTEVLRLWEITQDKVSGFISSRLVLALVSSLATFACLTILRTPYSVPLALFTGLISQFVPTIGTYIGGALPILVALASQGPIQALIILVFIVAYQQVENLWLQPKISAKALEMNPAVAFIVVIAFGSVFGAVGAFIGLPIAAVIQAGLSTYVRRHELVDSDLFRDPNQTGPVPLRSRDDTETDS</sequence>
<dbReference type="EMBL" id="VFOS01000003">
    <property type="protein sequence ID" value="TQL58610.1"/>
    <property type="molecule type" value="Genomic_DNA"/>
</dbReference>
<name>A0A542ZEB4_RARFA</name>
<feature type="transmembrane region" description="Helical" evidence="9">
    <location>
        <begin position="86"/>
        <end position="107"/>
    </location>
</feature>
<dbReference type="Proteomes" id="UP000315389">
    <property type="component" value="Unassembled WGS sequence"/>
</dbReference>
<evidence type="ECO:0000256" key="8">
    <source>
        <dbReference type="SAM" id="MobiDB-lite"/>
    </source>
</evidence>
<feature type="transmembrane region" description="Helical" evidence="9">
    <location>
        <begin position="24"/>
        <end position="46"/>
    </location>
</feature>
<feature type="region of interest" description="Disordered" evidence="8">
    <location>
        <begin position="363"/>
        <end position="385"/>
    </location>
</feature>
<evidence type="ECO:0000256" key="4">
    <source>
        <dbReference type="ARBA" id="ARBA00022475"/>
    </source>
</evidence>
<dbReference type="RefSeq" id="WP_142121658.1">
    <property type="nucleotide sequence ID" value="NZ_BAAASV010000002.1"/>
</dbReference>
<dbReference type="AlphaFoldDB" id="A0A542ZEB4"/>
<keyword evidence="7 9" id="KW-0472">Membrane</keyword>
<feature type="transmembrane region" description="Helical" evidence="9">
    <location>
        <begin position="157"/>
        <end position="183"/>
    </location>
</feature>
<keyword evidence="3" id="KW-0813">Transport</keyword>
<feature type="transmembrane region" description="Helical" evidence="9">
    <location>
        <begin position="247"/>
        <end position="267"/>
    </location>
</feature>
<comment type="similarity">
    <text evidence="2">Belongs to the autoinducer-2 exporter (AI-2E) (TC 2.A.86) family.</text>
</comment>
<gene>
    <name evidence="10" type="ORF">FB461_2028</name>
</gene>
<evidence type="ECO:0000256" key="9">
    <source>
        <dbReference type="SAM" id="Phobius"/>
    </source>
</evidence>
<feature type="transmembrane region" description="Helical" evidence="9">
    <location>
        <begin position="224"/>
        <end position="241"/>
    </location>
</feature>
<feature type="compositionally biased region" description="Basic and acidic residues" evidence="8">
    <location>
        <begin position="376"/>
        <end position="385"/>
    </location>
</feature>
<dbReference type="OrthoDB" id="5242074at2"/>
<organism evidence="10 11">
    <name type="scientific">Rarobacter faecitabidus</name>
    <dbReference type="NCBI Taxonomy" id="13243"/>
    <lineage>
        <taxon>Bacteria</taxon>
        <taxon>Bacillati</taxon>
        <taxon>Actinomycetota</taxon>
        <taxon>Actinomycetes</taxon>
        <taxon>Micrococcales</taxon>
        <taxon>Rarobacteraceae</taxon>
        <taxon>Rarobacter</taxon>
    </lineage>
</organism>
<evidence type="ECO:0000256" key="6">
    <source>
        <dbReference type="ARBA" id="ARBA00022989"/>
    </source>
</evidence>
<dbReference type="PANTHER" id="PTHR21716">
    <property type="entry name" value="TRANSMEMBRANE PROTEIN"/>
    <property type="match status" value="1"/>
</dbReference>
<keyword evidence="11" id="KW-1185">Reference proteome</keyword>
<comment type="subcellular location">
    <subcellularLocation>
        <location evidence="1">Cell membrane</location>
        <topology evidence="1">Multi-pass membrane protein</topology>
    </subcellularLocation>
</comment>
<keyword evidence="4" id="KW-1003">Cell membrane</keyword>
<dbReference type="GO" id="GO:0005886">
    <property type="term" value="C:plasma membrane"/>
    <property type="evidence" value="ECO:0007669"/>
    <property type="project" value="UniProtKB-SubCell"/>
</dbReference>
<evidence type="ECO:0000313" key="10">
    <source>
        <dbReference type="EMBL" id="TQL58610.1"/>
    </source>
</evidence>
<evidence type="ECO:0000256" key="5">
    <source>
        <dbReference type="ARBA" id="ARBA00022692"/>
    </source>
</evidence>
<accession>A0A542ZEB4</accession>
<evidence type="ECO:0000256" key="7">
    <source>
        <dbReference type="ARBA" id="ARBA00023136"/>
    </source>
</evidence>
<keyword evidence="6 9" id="KW-1133">Transmembrane helix</keyword>
<dbReference type="GO" id="GO:0055085">
    <property type="term" value="P:transmembrane transport"/>
    <property type="evidence" value="ECO:0007669"/>
    <property type="project" value="TreeGrafter"/>
</dbReference>
<dbReference type="InterPro" id="IPR002549">
    <property type="entry name" value="AI-2E-like"/>
</dbReference>
<dbReference type="PANTHER" id="PTHR21716:SF53">
    <property type="entry name" value="PERMEASE PERM-RELATED"/>
    <property type="match status" value="1"/>
</dbReference>
<comment type="caution">
    <text evidence="10">The sequence shown here is derived from an EMBL/GenBank/DDBJ whole genome shotgun (WGS) entry which is preliminary data.</text>
</comment>
<reference evidence="10 11" key="1">
    <citation type="submission" date="2019-06" db="EMBL/GenBank/DDBJ databases">
        <title>Sequencing the genomes of 1000 actinobacteria strains.</title>
        <authorList>
            <person name="Klenk H.-P."/>
        </authorList>
    </citation>
    <scope>NUCLEOTIDE SEQUENCE [LARGE SCALE GENOMIC DNA]</scope>
    <source>
        <strain evidence="10 11">DSM 4813</strain>
    </source>
</reference>
<feature type="transmembrane region" description="Helical" evidence="9">
    <location>
        <begin position="274"/>
        <end position="298"/>
    </location>
</feature>
<evidence type="ECO:0000256" key="2">
    <source>
        <dbReference type="ARBA" id="ARBA00009773"/>
    </source>
</evidence>